<dbReference type="Gene3D" id="3.20.20.70">
    <property type="entry name" value="Aldolase class I"/>
    <property type="match status" value="1"/>
</dbReference>
<dbReference type="NCBIfam" id="NF009374">
    <property type="entry name" value="PRK12737.1"/>
    <property type="match status" value="1"/>
</dbReference>
<organism evidence="2 3">
    <name type="scientific">Caproiciproducens galactitolivorans</name>
    <dbReference type="NCBI Taxonomy" id="642589"/>
    <lineage>
        <taxon>Bacteria</taxon>
        <taxon>Bacillati</taxon>
        <taxon>Bacillota</taxon>
        <taxon>Clostridia</taxon>
        <taxon>Eubacteriales</taxon>
        <taxon>Acutalibacteraceae</taxon>
        <taxon>Caproiciproducens</taxon>
    </lineage>
</organism>
<dbReference type="RefSeq" id="WP_268059218.1">
    <property type="nucleotide sequence ID" value="NZ_JAPOHA010000017.1"/>
</dbReference>
<name>A0ABT4BZ36_9FIRM</name>
<dbReference type="InterPro" id="IPR000771">
    <property type="entry name" value="FBA_II"/>
</dbReference>
<proteinExistence type="predicted"/>
<dbReference type="InterPro" id="IPR013785">
    <property type="entry name" value="Aldolase_TIM"/>
</dbReference>
<comment type="caution">
    <text evidence="2">The sequence shown here is derived from an EMBL/GenBank/DDBJ whole genome shotgun (WGS) entry which is preliminary data.</text>
</comment>
<dbReference type="SUPFAM" id="SSF51569">
    <property type="entry name" value="Aldolase"/>
    <property type="match status" value="1"/>
</dbReference>
<dbReference type="PANTHER" id="PTHR30304">
    <property type="entry name" value="D-TAGATOSE-1,6-BISPHOSPHATE ALDOLASE"/>
    <property type="match status" value="1"/>
</dbReference>
<evidence type="ECO:0000313" key="3">
    <source>
        <dbReference type="Proteomes" id="UP001082703"/>
    </source>
</evidence>
<evidence type="ECO:0000256" key="1">
    <source>
        <dbReference type="ARBA" id="ARBA00001947"/>
    </source>
</evidence>
<dbReference type="PIRSF" id="PIRSF001359">
    <property type="entry name" value="F_bP_aldolase_II"/>
    <property type="match status" value="1"/>
</dbReference>
<dbReference type="Proteomes" id="UP001082703">
    <property type="component" value="Unassembled WGS sequence"/>
</dbReference>
<sequence>MSLVTSEKILMDAQRGNYAIGAFNAENMEMVQGIIEAAEELKSPVIIQTTPGTIKYGGLRYYYSNVYAGASAASVPVVLHLDHGSSFELASGAYREGYTSIMIDGSKLPFEENIALTRKVAEMCNPGNIPVEAELGRVGGKEDDLVSNDDIYTDPEKAAEFVKKTSISSLAVAIGTAHGFYAKTPVLDVNRLTEIRKVVDIPLVLHGASGLTDEQVMECIKRGICKVNFATELRDAFSKGVKKVIGENPDVFDPKVYCKEGKECVKELVKHKMLVCGSVNTAR</sequence>
<protein>
    <submittedName>
        <fullName evidence="2">Class II fructose-bisphosphate aldolase</fullName>
    </submittedName>
</protein>
<dbReference type="NCBIfam" id="TIGR00167">
    <property type="entry name" value="cbbA"/>
    <property type="match status" value="1"/>
</dbReference>
<dbReference type="Pfam" id="PF01116">
    <property type="entry name" value="F_bP_aldolase"/>
    <property type="match status" value="1"/>
</dbReference>
<evidence type="ECO:0000313" key="2">
    <source>
        <dbReference type="EMBL" id="MCY1715181.1"/>
    </source>
</evidence>
<gene>
    <name evidence="2" type="ORF">OUY18_13080</name>
</gene>
<dbReference type="PROSITE" id="PS00806">
    <property type="entry name" value="ALDOLASE_CLASS_II_2"/>
    <property type="match status" value="1"/>
</dbReference>
<dbReference type="CDD" id="cd00947">
    <property type="entry name" value="TBP_aldolase_IIB"/>
    <property type="match status" value="1"/>
</dbReference>
<reference evidence="2 3" key="1">
    <citation type="submission" date="2022-11" db="EMBL/GenBank/DDBJ databases">
        <authorList>
            <person name="Caiyu Z."/>
        </authorList>
    </citation>
    <scope>NUCLEOTIDE SEQUENCE [LARGE SCALE GENOMIC DNA]</scope>
    <source>
        <strain evidence="2 3">YR-4</strain>
    </source>
</reference>
<keyword evidence="3" id="KW-1185">Reference proteome</keyword>
<dbReference type="InterPro" id="IPR050246">
    <property type="entry name" value="Class_II_FBP_aldolase"/>
</dbReference>
<dbReference type="PANTHER" id="PTHR30304:SF0">
    <property type="entry name" value="D-TAGATOSE-1,6-BISPHOSPHATE ALDOLASE SUBUNIT GATY-RELATED"/>
    <property type="match status" value="1"/>
</dbReference>
<dbReference type="EMBL" id="JAPOHA010000017">
    <property type="protein sequence ID" value="MCY1715181.1"/>
    <property type="molecule type" value="Genomic_DNA"/>
</dbReference>
<comment type="cofactor">
    <cofactor evidence="1">
        <name>Zn(2+)</name>
        <dbReference type="ChEBI" id="CHEBI:29105"/>
    </cofactor>
</comment>
<accession>A0ABT4BZ36</accession>